<gene>
    <name evidence="1" type="ORF">SAMN05216574_10910</name>
</gene>
<dbReference type="AlphaFoldDB" id="A0A1I2G3D9"/>
<dbReference type="Proteomes" id="UP000198589">
    <property type="component" value="Unassembled WGS sequence"/>
</dbReference>
<accession>A0A1I2G3D9</accession>
<dbReference type="RefSeq" id="WP_092198912.1">
    <property type="nucleotide sequence ID" value="NZ_FOND01000009.1"/>
</dbReference>
<sequence length="216" mass="23371">MQADETAYGQLTDVLGQLNAIIQRLPAAEDSVAAYQQRVDRYLALGDLAEALSWMHESLQMAYMELESAAAIVDQDRPVDSAYGTGRPWAGPQPPRYLLGLADRAADGTARATTSYRARLSDTRLTESMDPACPKIMDGRPCSGTRVNRADGSRAAACWPHLTAEQKSEINAERKKAIAANACAECGVAAGEKCIQDGRTTTVHQRRLRALHQPGS</sequence>
<name>A0A1I2G3D9_9ACTN</name>
<evidence type="ECO:0000313" key="1">
    <source>
        <dbReference type="EMBL" id="SFF11678.1"/>
    </source>
</evidence>
<keyword evidence="2" id="KW-1185">Reference proteome</keyword>
<organism evidence="1 2">
    <name type="scientific">Blastococcus tunisiensis</name>
    <dbReference type="NCBI Taxonomy" id="1798228"/>
    <lineage>
        <taxon>Bacteria</taxon>
        <taxon>Bacillati</taxon>
        <taxon>Actinomycetota</taxon>
        <taxon>Actinomycetes</taxon>
        <taxon>Geodermatophilales</taxon>
        <taxon>Geodermatophilaceae</taxon>
        <taxon>Blastococcus</taxon>
    </lineage>
</organism>
<dbReference type="EMBL" id="FOND01000009">
    <property type="protein sequence ID" value="SFF11678.1"/>
    <property type="molecule type" value="Genomic_DNA"/>
</dbReference>
<protein>
    <submittedName>
        <fullName evidence="1">Uncharacterized protein</fullName>
    </submittedName>
</protein>
<proteinExistence type="predicted"/>
<evidence type="ECO:0000313" key="2">
    <source>
        <dbReference type="Proteomes" id="UP000198589"/>
    </source>
</evidence>
<reference evidence="2" key="1">
    <citation type="submission" date="2016-10" db="EMBL/GenBank/DDBJ databases">
        <authorList>
            <person name="Varghese N."/>
            <person name="Submissions S."/>
        </authorList>
    </citation>
    <scope>NUCLEOTIDE SEQUENCE [LARGE SCALE GENOMIC DNA]</scope>
    <source>
        <strain evidence="2">DSM 46838</strain>
    </source>
</reference>